<feature type="region of interest" description="Disordered" evidence="1">
    <location>
        <begin position="95"/>
        <end position="119"/>
    </location>
</feature>
<evidence type="ECO:0000259" key="2">
    <source>
        <dbReference type="Pfam" id="PF00085"/>
    </source>
</evidence>
<feature type="domain" description="Thioredoxin" evidence="2">
    <location>
        <begin position="7"/>
        <end position="89"/>
    </location>
</feature>
<dbReference type="Gene3D" id="3.40.30.10">
    <property type="entry name" value="Glutaredoxin"/>
    <property type="match status" value="1"/>
</dbReference>
<evidence type="ECO:0000256" key="1">
    <source>
        <dbReference type="SAM" id="MobiDB-lite"/>
    </source>
</evidence>
<sequence>MITVGKIYNNGCGHCTSMAHDWEKMKDMVGEVKIVEFETTKNKKELEKFEKDNPALKYSGVPTIFKIGGNGKIEYYNGERKAEQMANWVLGKSVKGGKKTKNAKRSKKRKTKKNCGWFW</sequence>
<dbReference type="Pfam" id="PF00085">
    <property type="entry name" value="Thioredoxin"/>
    <property type="match status" value="1"/>
</dbReference>
<proteinExistence type="predicted"/>
<evidence type="ECO:0000313" key="3">
    <source>
        <dbReference type="EMBL" id="QHT85956.1"/>
    </source>
</evidence>
<name>A0A6C0I0N9_9ZZZZ</name>
<reference evidence="3" key="1">
    <citation type="journal article" date="2020" name="Nature">
        <title>Giant virus diversity and host interactions through global metagenomics.</title>
        <authorList>
            <person name="Schulz F."/>
            <person name="Roux S."/>
            <person name="Paez-Espino D."/>
            <person name="Jungbluth S."/>
            <person name="Walsh D.A."/>
            <person name="Denef V.J."/>
            <person name="McMahon K.D."/>
            <person name="Konstantinidis K.T."/>
            <person name="Eloe-Fadrosh E.A."/>
            <person name="Kyrpides N.C."/>
            <person name="Woyke T."/>
        </authorList>
    </citation>
    <scope>NUCLEOTIDE SEQUENCE</scope>
    <source>
        <strain evidence="3">GVMAG-M-3300023184-182</strain>
    </source>
</reference>
<organism evidence="3">
    <name type="scientific">viral metagenome</name>
    <dbReference type="NCBI Taxonomy" id="1070528"/>
    <lineage>
        <taxon>unclassified sequences</taxon>
        <taxon>metagenomes</taxon>
        <taxon>organismal metagenomes</taxon>
    </lineage>
</organism>
<dbReference type="InterPro" id="IPR036249">
    <property type="entry name" value="Thioredoxin-like_sf"/>
</dbReference>
<feature type="compositionally biased region" description="Basic residues" evidence="1">
    <location>
        <begin position="95"/>
        <end position="113"/>
    </location>
</feature>
<dbReference type="SUPFAM" id="SSF52833">
    <property type="entry name" value="Thioredoxin-like"/>
    <property type="match status" value="1"/>
</dbReference>
<dbReference type="AlphaFoldDB" id="A0A6C0I0N9"/>
<dbReference type="CDD" id="cd02961">
    <property type="entry name" value="PDI_a_family"/>
    <property type="match status" value="1"/>
</dbReference>
<protein>
    <recommendedName>
        <fullName evidence="2">Thioredoxin domain-containing protein</fullName>
    </recommendedName>
</protein>
<accession>A0A6C0I0N9</accession>
<dbReference type="EMBL" id="MN740055">
    <property type="protein sequence ID" value="QHT85956.1"/>
    <property type="molecule type" value="Genomic_DNA"/>
</dbReference>
<dbReference type="InterPro" id="IPR013766">
    <property type="entry name" value="Thioredoxin_domain"/>
</dbReference>